<keyword evidence="1" id="KW-0472">Membrane</keyword>
<keyword evidence="1" id="KW-1133">Transmembrane helix</keyword>
<gene>
    <name evidence="2" type="ORF">I6G59_16075</name>
</gene>
<feature type="transmembrane region" description="Helical" evidence="1">
    <location>
        <begin position="58"/>
        <end position="76"/>
    </location>
</feature>
<reference evidence="2 3" key="1">
    <citation type="submission" date="2020-12" db="EMBL/GenBank/DDBJ databases">
        <title>FDA dAtabase for Regulatory Grade micrObial Sequences (FDA-ARGOS): Supporting development and validation of Infectious Disease Dx tests.</title>
        <authorList>
            <person name="Sproer C."/>
            <person name="Gronow S."/>
            <person name="Severitt S."/>
            <person name="Schroder I."/>
            <person name="Tallon L."/>
            <person name="Sadzewicz L."/>
            <person name="Zhao X."/>
            <person name="Boylan J."/>
            <person name="Ott S."/>
            <person name="Bowen H."/>
            <person name="Vavikolanu K."/>
            <person name="Mehta A."/>
            <person name="Aluvathingal J."/>
            <person name="Nadendla S."/>
            <person name="Lowell S."/>
            <person name="Myers T."/>
            <person name="Yan Y."/>
            <person name="Sichtig H."/>
        </authorList>
    </citation>
    <scope>NUCLEOTIDE SEQUENCE [LARGE SCALE GENOMIC DNA]</scope>
    <source>
        <strain evidence="2 3">FDAARGOS_902</strain>
    </source>
</reference>
<accession>A0A7T2TGF1</accession>
<name>A0A7T2TGF1_9MICO</name>
<feature type="transmembrane region" description="Helical" evidence="1">
    <location>
        <begin position="28"/>
        <end position="46"/>
    </location>
</feature>
<keyword evidence="1" id="KW-0812">Transmembrane</keyword>
<proteinExistence type="predicted"/>
<dbReference type="KEGG" id="bcau:I6G59_16075"/>
<evidence type="ECO:0000256" key="1">
    <source>
        <dbReference type="SAM" id="Phobius"/>
    </source>
</evidence>
<sequence length="79" mass="8886">MNPILDQPQDTERERARDRRMIFVRRRFTILWLPLIALGAFIYLFASAQTLTTNGLNVAGFALMFAGVVAAAWDGGERS</sequence>
<protein>
    <submittedName>
        <fullName evidence="2">Uncharacterized protein</fullName>
    </submittedName>
</protein>
<dbReference type="Proteomes" id="UP000594979">
    <property type="component" value="Chromosome"/>
</dbReference>
<organism evidence="2 3">
    <name type="scientific">Brevibacterium casei</name>
    <dbReference type="NCBI Taxonomy" id="33889"/>
    <lineage>
        <taxon>Bacteria</taxon>
        <taxon>Bacillati</taxon>
        <taxon>Actinomycetota</taxon>
        <taxon>Actinomycetes</taxon>
        <taxon>Micrococcales</taxon>
        <taxon>Brevibacteriaceae</taxon>
        <taxon>Brevibacterium</taxon>
    </lineage>
</organism>
<evidence type="ECO:0000313" key="3">
    <source>
        <dbReference type="Proteomes" id="UP000594979"/>
    </source>
</evidence>
<dbReference type="EMBL" id="CP065682">
    <property type="protein sequence ID" value="QPS33427.1"/>
    <property type="molecule type" value="Genomic_DNA"/>
</dbReference>
<dbReference type="AlphaFoldDB" id="A0A7T2TGF1"/>
<evidence type="ECO:0000313" key="2">
    <source>
        <dbReference type="EMBL" id="QPS33427.1"/>
    </source>
</evidence>
<dbReference type="RefSeq" id="WP_197931876.1">
    <property type="nucleotide sequence ID" value="NZ_CP065682.1"/>
</dbReference>